<evidence type="ECO:0000313" key="2">
    <source>
        <dbReference type="Proteomes" id="UP000256913"/>
    </source>
</evidence>
<protein>
    <submittedName>
        <fullName evidence="1">Uncharacterized protein</fullName>
    </submittedName>
</protein>
<dbReference type="AlphaFoldDB" id="A0A3D9ZTY5"/>
<gene>
    <name evidence="1" type="ORF">DFJ67_6769</name>
</gene>
<proteinExistence type="predicted"/>
<comment type="caution">
    <text evidence="1">The sequence shown here is derived from an EMBL/GenBank/DDBJ whole genome shotgun (WGS) entry which is preliminary data.</text>
</comment>
<name>A0A3D9ZTY5_9ACTN</name>
<accession>A0A3D9ZTY5</accession>
<reference evidence="1 2" key="1">
    <citation type="submission" date="2018-08" db="EMBL/GenBank/DDBJ databases">
        <title>Sequencing the genomes of 1000 actinobacteria strains.</title>
        <authorList>
            <person name="Klenk H.-P."/>
        </authorList>
    </citation>
    <scope>NUCLEOTIDE SEQUENCE [LARGE SCALE GENOMIC DNA]</scope>
    <source>
        <strain evidence="1 2">DSM 44099</strain>
    </source>
</reference>
<keyword evidence="2" id="KW-1185">Reference proteome</keyword>
<sequence length="39" mass="4183">MGRGRKATVAVPIFVAGSPSVAFGAADTGKWLDEFMERR</sequence>
<organism evidence="1 2">
    <name type="scientific">Asanoa ferruginea</name>
    <dbReference type="NCBI Taxonomy" id="53367"/>
    <lineage>
        <taxon>Bacteria</taxon>
        <taxon>Bacillati</taxon>
        <taxon>Actinomycetota</taxon>
        <taxon>Actinomycetes</taxon>
        <taxon>Micromonosporales</taxon>
        <taxon>Micromonosporaceae</taxon>
        <taxon>Asanoa</taxon>
    </lineage>
</organism>
<evidence type="ECO:0000313" key="1">
    <source>
        <dbReference type="EMBL" id="REG00712.1"/>
    </source>
</evidence>
<dbReference type="Proteomes" id="UP000256913">
    <property type="component" value="Unassembled WGS sequence"/>
</dbReference>
<dbReference type="EMBL" id="QUMQ01000001">
    <property type="protein sequence ID" value="REG00712.1"/>
    <property type="molecule type" value="Genomic_DNA"/>
</dbReference>